<dbReference type="AlphaFoldDB" id="A0AAV4NCX7"/>
<proteinExistence type="predicted"/>
<name>A0AAV4NCX7_CAEEX</name>
<sequence>MLQFQRTKLSPFTTRFAEPTEGAFSRPSLSKSGDFPCPDPISGADKELTRLLPLVPFGEKVVQDLNSTKAVNKRSL</sequence>
<gene>
    <name evidence="2" type="ORF">CEXT_214351</name>
</gene>
<evidence type="ECO:0000313" key="2">
    <source>
        <dbReference type="EMBL" id="GIX81816.1"/>
    </source>
</evidence>
<feature type="region of interest" description="Disordered" evidence="1">
    <location>
        <begin position="15"/>
        <end position="42"/>
    </location>
</feature>
<keyword evidence="3" id="KW-1185">Reference proteome</keyword>
<accession>A0AAV4NCX7</accession>
<protein>
    <submittedName>
        <fullName evidence="2">Uncharacterized protein</fullName>
    </submittedName>
</protein>
<evidence type="ECO:0000256" key="1">
    <source>
        <dbReference type="SAM" id="MobiDB-lite"/>
    </source>
</evidence>
<dbReference type="EMBL" id="BPLR01020716">
    <property type="protein sequence ID" value="GIX81816.1"/>
    <property type="molecule type" value="Genomic_DNA"/>
</dbReference>
<dbReference type="Proteomes" id="UP001054945">
    <property type="component" value="Unassembled WGS sequence"/>
</dbReference>
<reference evidence="2 3" key="1">
    <citation type="submission" date="2021-06" db="EMBL/GenBank/DDBJ databases">
        <title>Caerostris extrusa draft genome.</title>
        <authorList>
            <person name="Kono N."/>
            <person name="Arakawa K."/>
        </authorList>
    </citation>
    <scope>NUCLEOTIDE SEQUENCE [LARGE SCALE GENOMIC DNA]</scope>
</reference>
<organism evidence="2 3">
    <name type="scientific">Caerostris extrusa</name>
    <name type="common">Bark spider</name>
    <name type="synonym">Caerostris bankana</name>
    <dbReference type="NCBI Taxonomy" id="172846"/>
    <lineage>
        <taxon>Eukaryota</taxon>
        <taxon>Metazoa</taxon>
        <taxon>Ecdysozoa</taxon>
        <taxon>Arthropoda</taxon>
        <taxon>Chelicerata</taxon>
        <taxon>Arachnida</taxon>
        <taxon>Araneae</taxon>
        <taxon>Araneomorphae</taxon>
        <taxon>Entelegynae</taxon>
        <taxon>Araneoidea</taxon>
        <taxon>Araneidae</taxon>
        <taxon>Caerostris</taxon>
    </lineage>
</organism>
<comment type="caution">
    <text evidence="2">The sequence shown here is derived from an EMBL/GenBank/DDBJ whole genome shotgun (WGS) entry which is preliminary data.</text>
</comment>
<evidence type="ECO:0000313" key="3">
    <source>
        <dbReference type="Proteomes" id="UP001054945"/>
    </source>
</evidence>